<feature type="coiled-coil region" evidence="5">
    <location>
        <begin position="590"/>
        <end position="698"/>
    </location>
</feature>
<keyword evidence="3 7" id="KW-1133">Transmembrane helix</keyword>
<protein>
    <recommendedName>
        <fullName evidence="8">GTD-binding domain-containing protein</fullName>
    </recommendedName>
</protein>
<comment type="subcellular location">
    <subcellularLocation>
        <location evidence="1">Membrane</location>
        <topology evidence="1">Single-pass membrane protein</topology>
    </subcellularLocation>
</comment>
<dbReference type="InterPro" id="IPR039306">
    <property type="entry name" value="MYOB"/>
</dbReference>
<dbReference type="EMBL" id="BPVZ01000015">
    <property type="protein sequence ID" value="GKV00184.1"/>
    <property type="molecule type" value="Genomic_DNA"/>
</dbReference>
<dbReference type="Proteomes" id="UP001054252">
    <property type="component" value="Unassembled WGS sequence"/>
</dbReference>
<sequence length="963" mass="107998">MAANKFATMLHKNTHKIIVILVYAVLEWILIVLLLLNSLFGYCITKFAKYFGLKPPCPLCTRVDHVLEPGRDTNSYRDLICDAHATEVSKLSFCSNHGKLAESHLMCEDCFASRPNQNDESIETRKVAFITWVSTDKVDNGDGEVLSCCSCCKRSMAGKLCPPYMLIKPSWDILNSAHKGSLILESVDYDTNGSDQCREPSNLCSSEDQAEDMVEMKINNDDNDNTGSQGATDQHHMLSSIGSFGDALECSSSMVSLQCDEKEAYKDVKSGNFNISKQHSRVASFDYNTIQCGFGEADLLEHINLSACKCKCDRLLPAELIDLSTNATQGSCSTEEQDHQIETIDSPLQIVTQTDLSKEAALHFMDESTEKASHGDAECLDIGTGESKHESVLNAKKLNLVDEAIENLIDMQEARYGDYTEASVMEAPFDPPANQEEENGFRLLVEQIEPKILIGSEESEHAANLPQAKEPVPPAPVLQEDQSTITENVVKNDNVPESDTTKSNLGANQMERNTMENKIISSDKNQEGTSNCLSVDLDLNEAEYEKVPDMPLESLNPLDKKLARFEKRESGADESLDGSVTSETEIRDPVKTIEQLKASLEAERKALNGLYAELEEERSASAIAANQTMAMITRLQEEKAAMQMEALQYQRMMEEQSEYDQEALQLLNELMVKREKEKQELEKELETCRKKILDFEAKEKMRMRGSKDGSVQSKSSVSCSNMEDGDELSIDLNREARDEDGSFYGHGESSSDHNPAEVVQSLEEMALDCVKHISVLDDSLTEYEEERLSILDQLKVLEEKLLTIADKEFIEDVKAIRHSSTYEVNCDSSCKEENEVAEENSQERETMVSMAKNLLPLLDAAENETDEEMLHEIQLEAESFEMQEHSTSKVDLDSNRIAIIEEVDRVYERLQALEEDREFLKHCVGSIKKGDKGMDLLQEILQHLRDLRAAELRASDTADYQQD</sequence>
<proteinExistence type="predicted"/>
<evidence type="ECO:0000256" key="5">
    <source>
        <dbReference type="SAM" id="Coils"/>
    </source>
</evidence>
<evidence type="ECO:0000256" key="1">
    <source>
        <dbReference type="ARBA" id="ARBA00004167"/>
    </source>
</evidence>
<feature type="compositionally biased region" description="Low complexity" evidence="6">
    <location>
        <begin position="708"/>
        <end position="720"/>
    </location>
</feature>
<dbReference type="GO" id="GO:0080115">
    <property type="term" value="F:myosin XI tail binding"/>
    <property type="evidence" value="ECO:0007669"/>
    <property type="project" value="UniProtKB-ARBA"/>
</dbReference>
<comment type="caution">
    <text evidence="9">The sequence shown here is derived from an EMBL/GenBank/DDBJ whole genome shotgun (WGS) entry which is preliminary data.</text>
</comment>
<dbReference type="Pfam" id="PF04576">
    <property type="entry name" value="Zein-binding"/>
    <property type="match status" value="1"/>
</dbReference>
<evidence type="ECO:0000313" key="10">
    <source>
        <dbReference type="Proteomes" id="UP001054252"/>
    </source>
</evidence>
<reference evidence="9 10" key="1">
    <citation type="journal article" date="2021" name="Commun. Biol.">
        <title>The genome of Shorea leprosula (Dipterocarpaceae) highlights the ecological relevance of drought in aseasonal tropical rainforests.</title>
        <authorList>
            <person name="Ng K.K.S."/>
            <person name="Kobayashi M.J."/>
            <person name="Fawcett J.A."/>
            <person name="Hatakeyama M."/>
            <person name="Paape T."/>
            <person name="Ng C.H."/>
            <person name="Ang C.C."/>
            <person name="Tnah L.H."/>
            <person name="Lee C.T."/>
            <person name="Nishiyama T."/>
            <person name="Sese J."/>
            <person name="O'Brien M.J."/>
            <person name="Copetti D."/>
            <person name="Mohd Noor M.I."/>
            <person name="Ong R.C."/>
            <person name="Putra M."/>
            <person name="Sireger I.Z."/>
            <person name="Indrioko S."/>
            <person name="Kosugi Y."/>
            <person name="Izuno A."/>
            <person name="Isagi Y."/>
            <person name="Lee S.L."/>
            <person name="Shimizu K.K."/>
        </authorList>
    </citation>
    <scope>NUCLEOTIDE SEQUENCE [LARGE SCALE GENOMIC DNA]</scope>
    <source>
        <strain evidence="9">214</strain>
    </source>
</reference>
<evidence type="ECO:0000256" key="6">
    <source>
        <dbReference type="SAM" id="MobiDB-lite"/>
    </source>
</evidence>
<dbReference type="PANTHER" id="PTHR31448:SF34">
    <property type="entry name" value="MYOSIN-BINDING PROTEIN 3"/>
    <property type="match status" value="1"/>
</dbReference>
<feature type="transmembrane region" description="Helical" evidence="7">
    <location>
        <begin position="20"/>
        <end position="40"/>
    </location>
</feature>
<evidence type="ECO:0000256" key="7">
    <source>
        <dbReference type="SAM" id="Phobius"/>
    </source>
</evidence>
<accession>A0AAV5IJV3</accession>
<evidence type="ECO:0000313" key="9">
    <source>
        <dbReference type="EMBL" id="GKV00184.1"/>
    </source>
</evidence>
<name>A0AAV5IJV3_9ROSI</name>
<organism evidence="9 10">
    <name type="scientific">Rubroshorea leprosula</name>
    <dbReference type="NCBI Taxonomy" id="152421"/>
    <lineage>
        <taxon>Eukaryota</taxon>
        <taxon>Viridiplantae</taxon>
        <taxon>Streptophyta</taxon>
        <taxon>Embryophyta</taxon>
        <taxon>Tracheophyta</taxon>
        <taxon>Spermatophyta</taxon>
        <taxon>Magnoliopsida</taxon>
        <taxon>eudicotyledons</taxon>
        <taxon>Gunneridae</taxon>
        <taxon>Pentapetalae</taxon>
        <taxon>rosids</taxon>
        <taxon>malvids</taxon>
        <taxon>Malvales</taxon>
        <taxon>Dipterocarpaceae</taxon>
        <taxon>Rubroshorea</taxon>
    </lineage>
</organism>
<gene>
    <name evidence="9" type="ORF">SLEP1_g12918</name>
</gene>
<dbReference type="PANTHER" id="PTHR31448">
    <property type="entry name" value="MYOSIN-BINDING PROTEIN 2"/>
    <property type="match status" value="1"/>
</dbReference>
<keyword evidence="4 7" id="KW-0472">Membrane</keyword>
<keyword evidence="2 7" id="KW-0812">Transmembrane</keyword>
<evidence type="ECO:0000256" key="3">
    <source>
        <dbReference type="ARBA" id="ARBA00022989"/>
    </source>
</evidence>
<evidence type="ECO:0000259" key="8">
    <source>
        <dbReference type="PROSITE" id="PS51775"/>
    </source>
</evidence>
<evidence type="ECO:0000256" key="4">
    <source>
        <dbReference type="ARBA" id="ARBA00023136"/>
    </source>
</evidence>
<keyword evidence="10" id="KW-1185">Reference proteome</keyword>
<dbReference type="GO" id="GO:0016020">
    <property type="term" value="C:membrane"/>
    <property type="evidence" value="ECO:0007669"/>
    <property type="project" value="UniProtKB-SubCell"/>
</dbReference>
<dbReference type="InterPro" id="IPR007656">
    <property type="entry name" value="GTD-bd"/>
</dbReference>
<dbReference type="PROSITE" id="PS51775">
    <property type="entry name" value="GTD_BINDING"/>
    <property type="match status" value="1"/>
</dbReference>
<feature type="domain" description="GTD-binding" evidence="8">
    <location>
        <begin position="591"/>
        <end position="689"/>
    </location>
</feature>
<feature type="region of interest" description="Disordered" evidence="6">
    <location>
        <begin position="703"/>
        <end position="726"/>
    </location>
</feature>
<dbReference type="AlphaFoldDB" id="A0AAV5IJV3"/>
<keyword evidence="5" id="KW-0175">Coiled coil</keyword>
<evidence type="ECO:0000256" key="2">
    <source>
        <dbReference type="ARBA" id="ARBA00022692"/>
    </source>
</evidence>